<dbReference type="RefSeq" id="WP_029635235.1">
    <property type="nucleotide sequence ID" value="NZ_JACJTA010000005.1"/>
</dbReference>
<accession>A0ABR8GJV7</accession>
<name>A0ABR8GJV7_9CYAN</name>
<proteinExistence type="predicted"/>
<dbReference type="Proteomes" id="UP000660380">
    <property type="component" value="Unassembled WGS sequence"/>
</dbReference>
<sequence length="78" mass="8584">MNRTIFIALMVSLPVFLGNVNSSLAANREVPILPNNLLLKTGLITSSIKAQLIHLVPFQLSARDDQTEDCLRAGDCKY</sequence>
<evidence type="ECO:0000256" key="1">
    <source>
        <dbReference type="SAM" id="SignalP"/>
    </source>
</evidence>
<feature type="chain" id="PRO_5047133749" evidence="1">
    <location>
        <begin position="26"/>
        <end position="78"/>
    </location>
</feature>
<reference evidence="2 3" key="1">
    <citation type="journal article" date="2020" name="ISME J.">
        <title>Comparative genomics reveals insights into cyanobacterial evolution and habitat adaptation.</title>
        <authorList>
            <person name="Chen M.Y."/>
            <person name="Teng W.K."/>
            <person name="Zhao L."/>
            <person name="Hu C.X."/>
            <person name="Zhou Y.K."/>
            <person name="Han B.P."/>
            <person name="Song L.R."/>
            <person name="Shu W.S."/>
        </authorList>
    </citation>
    <scope>NUCLEOTIDE SEQUENCE [LARGE SCALE GENOMIC DNA]</scope>
    <source>
        <strain evidence="2 3">FACHB-248</strain>
    </source>
</reference>
<dbReference type="EMBL" id="JACJTA010000005">
    <property type="protein sequence ID" value="MBD2603656.1"/>
    <property type="molecule type" value="Genomic_DNA"/>
</dbReference>
<gene>
    <name evidence="2" type="ORF">H6G81_03725</name>
</gene>
<feature type="signal peptide" evidence="1">
    <location>
        <begin position="1"/>
        <end position="25"/>
    </location>
</feature>
<organism evidence="2 3">
    <name type="scientific">Scytonema hofmannii FACHB-248</name>
    <dbReference type="NCBI Taxonomy" id="1842502"/>
    <lineage>
        <taxon>Bacteria</taxon>
        <taxon>Bacillati</taxon>
        <taxon>Cyanobacteriota</taxon>
        <taxon>Cyanophyceae</taxon>
        <taxon>Nostocales</taxon>
        <taxon>Scytonemataceae</taxon>
        <taxon>Scytonema</taxon>
    </lineage>
</organism>
<evidence type="ECO:0000313" key="2">
    <source>
        <dbReference type="EMBL" id="MBD2603656.1"/>
    </source>
</evidence>
<comment type="caution">
    <text evidence="2">The sequence shown here is derived from an EMBL/GenBank/DDBJ whole genome shotgun (WGS) entry which is preliminary data.</text>
</comment>
<keyword evidence="1" id="KW-0732">Signal</keyword>
<keyword evidence="3" id="KW-1185">Reference proteome</keyword>
<evidence type="ECO:0000313" key="3">
    <source>
        <dbReference type="Proteomes" id="UP000660380"/>
    </source>
</evidence>
<protein>
    <submittedName>
        <fullName evidence="2">Uncharacterized protein</fullName>
    </submittedName>
</protein>